<dbReference type="GO" id="GO:0000111">
    <property type="term" value="C:nucleotide-excision repair factor 2 complex"/>
    <property type="evidence" value="ECO:0007669"/>
    <property type="project" value="TreeGrafter"/>
</dbReference>
<evidence type="ECO:0000313" key="11">
    <source>
        <dbReference type="Proteomes" id="UP001055439"/>
    </source>
</evidence>
<dbReference type="GO" id="GO:0071942">
    <property type="term" value="C:XPC complex"/>
    <property type="evidence" value="ECO:0007669"/>
    <property type="project" value="TreeGrafter"/>
</dbReference>
<keyword evidence="3" id="KW-0227">DNA damage</keyword>
<feature type="compositionally biased region" description="Polar residues" evidence="6">
    <location>
        <begin position="1085"/>
        <end position="1118"/>
    </location>
</feature>
<feature type="domain" description="Rad4 beta-hairpin" evidence="9">
    <location>
        <begin position="970"/>
        <end position="1044"/>
    </location>
</feature>
<keyword evidence="5" id="KW-0539">Nucleus</keyword>
<dbReference type="Gene3D" id="3.30.70.2460">
    <property type="entry name" value="Rad4, beta-hairpin domain BHD3"/>
    <property type="match status" value="1"/>
</dbReference>
<evidence type="ECO:0000256" key="2">
    <source>
        <dbReference type="ARBA" id="ARBA00009525"/>
    </source>
</evidence>
<evidence type="ECO:0000259" key="8">
    <source>
        <dbReference type="SMART" id="SM01031"/>
    </source>
</evidence>
<dbReference type="GO" id="GO:0006298">
    <property type="term" value="P:mismatch repair"/>
    <property type="evidence" value="ECO:0007669"/>
    <property type="project" value="TreeGrafter"/>
</dbReference>
<dbReference type="EMBL" id="CP097510">
    <property type="protein sequence ID" value="URE22712.1"/>
    <property type="molecule type" value="Genomic_DNA"/>
</dbReference>
<dbReference type="AlphaFoldDB" id="A0A9E7H2R9"/>
<dbReference type="SMART" id="SM01032">
    <property type="entry name" value="BHD_3"/>
    <property type="match status" value="1"/>
</dbReference>
<dbReference type="Gene3D" id="3.90.260.10">
    <property type="entry name" value="Transglutaminase-like"/>
    <property type="match status" value="1"/>
</dbReference>
<dbReference type="Pfam" id="PF10403">
    <property type="entry name" value="BHD_1"/>
    <property type="match status" value="1"/>
</dbReference>
<dbReference type="GO" id="GO:0005737">
    <property type="term" value="C:cytoplasm"/>
    <property type="evidence" value="ECO:0007669"/>
    <property type="project" value="TreeGrafter"/>
</dbReference>
<dbReference type="InterPro" id="IPR036985">
    <property type="entry name" value="Transglutaminase-like_sf"/>
</dbReference>
<dbReference type="PANTHER" id="PTHR12135:SF0">
    <property type="entry name" value="DNA REPAIR PROTEIN COMPLEMENTING XP-C CELLS"/>
    <property type="match status" value="1"/>
</dbReference>
<evidence type="ECO:0000259" key="9">
    <source>
        <dbReference type="SMART" id="SM01032"/>
    </source>
</evidence>
<dbReference type="SUPFAM" id="SSF54001">
    <property type="entry name" value="Cysteine proteinases"/>
    <property type="match status" value="1"/>
</dbReference>
<name>A0A9E7H2R9_9LILI</name>
<dbReference type="InterPro" id="IPR018326">
    <property type="entry name" value="Rad4_beta-hairpin_dom1"/>
</dbReference>
<evidence type="ECO:0000256" key="5">
    <source>
        <dbReference type="ARBA" id="ARBA00023242"/>
    </source>
</evidence>
<feature type="region of interest" description="Disordered" evidence="6">
    <location>
        <begin position="1085"/>
        <end position="1139"/>
    </location>
</feature>
<feature type="region of interest" description="Disordered" evidence="6">
    <location>
        <begin position="623"/>
        <end position="655"/>
    </location>
</feature>
<dbReference type="OrthoDB" id="300780at2759"/>
<feature type="domain" description="Rad4 beta-hairpin" evidence="7">
    <location>
        <begin position="847"/>
        <end position="898"/>
    </location>
</feature>
<dbReference type="SMART" id="SM01031">
    <property type="entry name" value="BHD_2"/>
    <property type="match status" value="1"/>
</dbReference>
<keyword evidence="11" id="KW-1185">Reference proteome</keyword>
<feature type="region of interest" description="Disordered" evidence="6">
    <location>
        <begin position="237"/>
        <end position="274"/>
    </location>
</feature>
<dbReference type="Pfam" id="PF10404">
    <property type="entry name" value="BHD_2"/>
    <property type="match status" value="1"/>
</dbReference>
<organism evidence="10 11">
    <name type="scientific">Musa troglodytarum</name>
    <name type="common">fe'i banana</name>
    <dbReference type="NCBI Taxonomy" id="320322"/>
    <lineage>
        <taxon>Eukaryota</taxon>
        <taxon>Viridiplantae</taxon>
        <taxon>Streptophyta</taxon>
        <taxon>Embryophyta</taxon>
        <taxon>Tracheophyta</taxon>
        <taxon>Spermatophyta</taxon>
        <taxon>Magnoliopsida</taxon>
        <taxon>Liliopsida</taxon>
        <taxon>Zingiberales</taxon>
        <taxon>Musaceae</taxon>
        <taxon>Musa</taxon>
    </lineage>
</organism>
<dbReference type="FunFam" id="3.30.70.2460:FF:000001">
    <property type="entry name" value="DNA repair protein Rad4 family"/>
    <property type="match status" value="1"/>
</dbReference>
<evidence type="ECO:0000256" key="1">
    <source>
        <dbReference type="ARBA" id="ARBA00004123"/>
    </source>
</evidence>
<evidence type="ECO:0000256" key="4">
    <source>
        <dbReference type="ARBA" id="ARBA00023204"/>
    </source>
</evidence>
<feature type="domain" description="Rad4 beta-hairpin" evidence="8">
    <location>
        <begin position="900"/>
        <end position="963"/>
    </location>
</feature>
<comment type="subcellular location">
    <subcellularLocation>
        <location evidence="1">Nucleus</location>
    </subcellularLocation>
</comment>
<dbReference type="GO" id="GO:0003684">
    <property type="term" value="F:damaged DNA binding"/>
    <property type="evidence" value="ECO:0007669"/>
    <property type="project" value="InterPro"/>
</dbReference>
<dbReference type="InterPro" id="IPR038765">
    <property type="entry name" value="Papain-like_cys_pep_sf"/>
</dbReference>
<dbReference type="Gene3D" id="2.20.20.110">
    <property type="entry name" value="Rad4, beta-hairpin domain BHD1"/>
    <property type="match status" value="1"/>
</dbReference>
<comment type="similarity">
    <text evidence="2">Belongs to the XPC family.</text>
</comment>
<feature type="compositionally biased region" description="Polar residues" evidence="6">
    <location>
        <begin position="626"/>
        <end position="653"/>
    </location>
</feature>
<dbReference type="GO" id="GO:0006289">
    <property type="term" value="P:nucleotide-excision repair"/>
    <property type="evidence" value="ECO:0007669"/>
    <property type="project" value="InterPro"/>
</dbReference>
<reference evidence="10" key="1">
    <citation type="submission" date="2022-05" db="EMBL/GenBank/DDBJ databases">
        <title>The Musa troglodytarum L. genome provides insights into the mechanism of non-climacteric behaviour and enrichment of carotenoids.</title>
        <authorList>
            <person name="Wang J."/>
        </authorList>
    </citation>
    <scope>NUCLEOTIDE SEQUENCE</scope>
    <source>
        <tissue evidence="10">Leaf</tissue>
    </source>
</reference>
<dbReference type="InterPro" id="IPR042488">
    <property type="entry name" value="Rad4_BHD3_sf"/>
</dbReference>
<dbReference type="PROSITE" id="PS51257">
    <property type="entry name" value="PROKAR_LIPOPROTEIN"/>
    <property type="match status" value="1"/>
</dbReference>
<dbReference type="InterPro" id="IPR018325">
    <property type="entry name" value="Rad4/PNGase_transGLS-fold"/>
</dbReference>
<dbReference type="InterPro" id="IPR018328">
    <property type="entry name" value="Rad4_beta-hairpin_dom3"/>
</dbReference>
<gene>
    <name evidence="10" type="ORF">MUK42_16548</name>
</gene>
<dbReference type="GO" id="GO:0003697">
    <property type="term" value="F:single-stranded DNA binding"/>
    <property type="evidence" value="ECO:0007669"/>
    <property type="project" value="TreeGrafter"/>
</dbReference>
<dbReference type="Pfam" id="PF10405">
    <property type="entry name" value="BHD_3"/>
    <property type="match status" value="1"/>
</dbReference>
<sequence length="1171" mass="129594">MTLSSNRNRAVSPCPYPSCSTSVMSCTVASSSSGDSTYDDTIGPKSVGSMVPTSWQGISKKSTSLYLKLRRHHYHDSWKSARRVPFHMLVPRKFLKTVVDSKVAMCQAKLHWLISIFRGEDLWFVAHQKSSMDSWESLNLPRGELPTINDALLSSSEEGRRKEEEQLKGFGDANAKSIQTPSRNATRFFGAETLICRFFSAAQNDSAVGTSSGAKSKRGKGSLTARLEETIVNTSKKAISHTAMGSKRRKESVPYHGEPEEKVEESVGKHSGSIDTKDCGHEFNLKGCGTRNGKGSTLVKEADAEDISYDANELVWEEGTIPVPENLESYSHDVGREVTVEFTDSPSCSQKKLPRRISAKDKELAELVHKVHLLCLLARGRIVDNACNDSLIQASLLSLLPVNLLTIGEVQKLTANRLCALVNWFSNNFRVRSQSTDEGSFNANLAFALQTREGTAEEVAALSVALFRALNLTTRFVSILDVASLKPDADITGTTKQDTASMDMRIFSPSTSVLAPSPVSEITGVHLLNKNNENLEISGKDKFDEEQQGSGCKENLPEVSAAACSSNDPVSYTSTIGMCNNKFNCQDTKSKRKGDMELMLEMEMAISATAAAVADNKLHSEIDESPVSSARLASSAKKPTQRSAVDSSVSMHGSSGAVWSRRTGPPLYWAEVYCSGETLTGRWVHVDAANAIVDGAERVEAAAAACRRPLRYVVAFAGNGAKDVSRRYCMHWYKIASKRINAQWWEAVLAPLKKFESATAGSVVQLEELHGKASPDREKKVISSVEMNFRDNQVTSQSPLESPCDADGLGKKVSNLTKSMDLEALPNCLWIESRDSLEDMELATRALTEPLPTNQLAYKNHHLYAIEKWLMKYQVLYPKGPILGYCSGHPVYPRSCVQNLQTKQKWLREGLQVRASEMPAKVVKRSRYFVSGQTSEVDVPKEGYGKPSVELFGKWQLESLKLPHAVNGIVPKNERGQVEAWSEKCLPPGTTHLRLPRLVPVAKRLEIDFAPAMVGFDFRNGRCIPAFDGIVVCSEFKDAILEAYAEEEERRESEERKRNENHALSRWFQLLSSIITRQHLKNSYVDSSSTHGTVSNDQKSNRNVSQENSPHGNTSSASDFRDGSSQELKPVFPSDHDHEHVYPVENQSFDEKTLVWTKRCPCGFSIEVEEF</sequence>
<evidence type="ECO:0000259" key="7">
    <source>
        <dbReference type="SMART" id="SM01030"/>
    </source>
</evidence>
<proteinExistence type="inferred from homology"/>
<accession>A0A9E7H2R9</accession>
<evidence type="ECO:0000256" key="3">
    <source>
        <dbReference type="ARBA" id="ARBA00022763"/>
    </source>
</evidence>
<dbReference type="SMART" id="SM01030">
    <property type="entry name" value="BHD_1"/>
    <property type="match status" value="1"/>
</dbReference>
<dbReference type="InterPro" id="IPR004583">
    <property type="entry name" value="DNA_repair_Rad4"/>
</dbReference>
<dbReference type="Proteomes" id="UP001055439">
    <property type="component" value="Chromosome 8"/>
</dbReference>
<dbReference type="PANTHER" id="PTHR12135">
    <property type="entry name" value="DNA REPAIR PROTEIN XP-C / RAD4"/>
    <property type="match status" value="1"/>
</dbReference>
<dbReference type="InterPro" id="IPR018327">
    <property type="entry name" value="BHD_2"/>
</dbReference>
<protein>
    <submittedName>
        <fullName evidence="10">Protein complementing XP-C cells</fullName>
    </submittedName>
</protein>
<evidence type="ECO:0000256" key="6">
    <source>
        <dbReference type="SAM" id="MobiDB-lite"/>
    </source>
</evidence>
<evidence type="ECO:0000313" key="10">
    <source>
        <dbReference type="EMBL" id="URE22712.1"/>
    </source>
</evidence>
<keyword evidence="4" id="KW-0234">DNA repair</keyword>
<feature type="compositionally biased region" description="Basic and acidic residues" evidence="6">
    <location>
        <begin position="251"/>
        <end position="268"/>
    </location>
</feature>
<dbReference type="Pfam" id="PF03835">
    <property type="entry name" value="Rad4"/>
    <property type="match status" value="1"/>
</dbReference>